<reference evidence="1" key="1">
    <citation type="submission" date="2022-10" db="EMBL/GenBank/DDBJ databases">
        <authorList>
            <person name="Chen Y."/>
            <person name="Dougan E. K."/>
            <person name="Chan C."/>
            <person name="Rhodes N."/>
            <person name="Thang M."/>
        </authorList>
    </citation>
    <scope>NUCLEOTIDE SEQUENCE</scope>
</reference>
<comment type="caution">
    <text evidence="1">The sequence shown here is derived from an EMBL/GenBank/DDBJ whole genome shotgun (WGS) entry which is preliminary data.</text>
</comment>
<feature type="non-terminal residue" evidence="1">
    <location>
        <position position="1"/>
    </location>
</feature>
<protein>
    <submittedName>
        <fullName evidence="1">Uncharacterized protein</fullName>
    </submittedName>
</protein>
<evidence type="ECO:0000313" key="2">
    <source>
        <dbReference type="EMBL" id="CAL4762004.1"/>
    </source>
</evidence>
<keyword evidence="3" id="KW-1185">Reference proteome</keyword>
<dbReference type="EMBL" id="CAMXCT030000151">
    <property type="protein sequence ID" value="CAL4762004.1"/>
    <property type="molecule type" value="Genomic_DNA"/>
</dbReference>
<evidence type="ECO:0000313" key="3">
    <source>
        <dbReference type="Proteomes" id="UP001152797"/>
    </source>
</evidence>
<dbReference type="EMBL" id="CAMXCT010000151">
    <property type="protein sequence ID" value="CAI3974692.1"/>
    <property type="molecule type" value="Genomic_DNA"/>
</dbReference>
<proteinExistence type="predicted"/>
<sequence>MYRPGMNHSNGSTTETTSMTWMTSTMMMADVARLEGCMGLSVSDARMFEASSDAFRVLEEALARAAGGEVMVEHVSVSIMPGETCATGPMSSTTWFGGRRLQGAGEDVKVEYVIHFPGHAGAEVAIQAAERSKRALEEISLNQMNQIVMEEMSRYHSLAMLSVHVTTPPTVHLIITYGPNMNHSNGSTTETTSMTMMTTGMYRPGMNHSNGSTTETTSMTMMTTGMYRPGMNHSNGSTTETTSMTWMTSTMMMADVARLEGCMGLSVSDARMFAGSSDAFRVLEEALARAAGSGVMVEHVSVSIVPGETCATGPMSSTTWFGGRRLQGAGEDVKVEYVIHFPGHAGAEVAIQAAERSKRALEEISLNQMNQIVMEEMSRYHSLAMLSVHVTTPPTVHLIITYGPNMNHSNGSTTETTSMTMMTTGMYRPGMNHSNGSTTETTSMTMMTTGMYRPGMNHSNGSTTETTSMTWMTSTMMMADVARLEGCMGLSVSDARMFAGSSDAFRVLEEALARAAGGEVMVEHVSVSIMPGETCATGPMSSTTWSGSRRLQGAEEDVKVEYVIHFSGHAGADAAIQAAERSKRALEEISLNQMNQIVMEAWHEPSNGSTTETTSMTWMTSTMMMADVARLEGCMGLSVSDASIFAGSSDAFRVLEEALARAAGSGVMVEHVSVSIVPGETCATGPMSSTTWFGGRRLQGAGEDVKVEYVIHFPGHAGAEVAIQAAERSKRALEEISLNQMNQIVMEEMSRMFAGSSDAFRVLEEALARAAGGEVMVEHVSVSIMPGETCATGPMSSTTWSGSRRLQGAEEDVKVEYVIHFSGHAGADAAIQAAERSKRALEEISLNQMNQIVMEEMSRYHSLAMLSVHVTTPPTVHLIITYGPNMNHSNGSTTETTSMTMMTTGMYRPGMNHSNGSTTETTSMTWITSTMMMADVARLEGCMGLSVSDASIFAGSSDAFRVLEEALARAAGGEVMAEHVSVSIMPGETCATGPMLSTTWSGGRRLQGAEEDVKVEYVIHFPGHAGADAAIQAAERSKRALEEISLNQMNQIVMEEMSRYHSLAMLSVHVTTPPTVHLIITYGPNMNHSNGSTTETTSMTWMTTGMYRPGMNHSNGSTTETTSMTWMSSTMMMADVARLEGCMGLSVSDARMFAGSSDAFRLLEEALARAAGGEVMVEHVSVSIMPGETCATGPMSSTTWSGGRRLQGAEEDVKVEYVIHFPGHAGAEVAIQAAERSKRALEEISLNQMNQIVMEEMSRYHSLAMLLVHVTTPPTVHLIITYGPNMNHSNGSTTETTSMTWMTSTMMMADVARLEGCMGLSVSDAGMFAGSSDAFRVLEEALARAAGGEVMVEHVSVSIMPGETCATGPMSSTTWSGGRRLQGAEEDVKVEYVIHFSGHAGADAAIQAAERSKRALEEISLNQMNQIVMEEMSRYHSLAMLLVHVTTPPTVHLIITYGPNMNHSNGSTTETTSMTWMTSTMMMADVARLEGCMGLSVSDAGMFAGSSDAFRVLEEALARAAGDEVMVEHVSVSIMPGETCATGPMSSTTWSGGRRLQGAEEDVKVKYVIHFPGHAGAEVAIQAAERSKRALEEISLNQMNQIVMEEMSRYHSLAMLLVHVTTPPTVHLIITYGPNMNHSNGSTTETTSMTWMTSTMMMADVARLEGCMGLSVSDAGMFAGSSDAFRVLEEALARAAGGEVMVEHVSVSIMPGETCATGPMSSTTWSGGRRLQGAEEDVKVEYVIHFPGHAGADAAIQAAERSKRALEEISLNQMNQIVMEEMSRYHSLAMPSVHVTTPPTVHLIITYGPNMNHSNGSTTETTSMTWMTSTMMMADVARLEGCMGLSVSDAGMFAGSSDAFRVLEEALARAAGDEVMVEHVSVSIMPGETCATGPMSSTTWSGGRRLQGAEEDVKVKYVIHFPGHAGAEVAIQAAERSKRALEEISLNQMNQIVMEEMSRYHSLAMLSVHVTTPPTVHLIITYGPNMNHSNGSTTETTSMTWMTSTMMMADVARLEGCMGLSVSDAGMFAGSSDAFRVLEEALARAAGDEVMVEHVSVSIMPGETCATGPMSSTTWSGGRRLQGAEEDVKVEYVIHFPGHAGAEVAIQAAERSKRALEEISLNQMNQIVMEEMSRYHSLAMLSVHVTTPPTVHLIITYGPNMNHSNGSTTETTSMTWMTSTMMMADVARLEGCMGLSVSDAGMFAGSSDAFRVLEEALARAAGGEVMVEHVSVTMVPGETCVAVPMSSTTYPVTSVGGRLLQGVNDTVRVDYVILFSQHASAEAAVQAAERSKVAIEQLSLNQMTQIIMEDHQLDHYINKFHSINNSDKHRHHNIFYQHYHQYQSDKYHQHDHNDNQYHHINHSDKHSHLNILHQHYHQYQSDKYHQHDHNDNQYHHINHSDKHSHLNILHQHYHQYQSDKYHQHDHNDNQYHHINHSDKHSHLNILHQHNHQHKPDKHHQHDHYINKHHNINDQNRYNDFNFSDRHHHVHHNHKHHNLHFFNHFDDFSDEHHNVHFSHKHHHDDNNTLSAWTICESAD</sequence>
<gene>
    <name evidence="1" type="ORF">C1SCF055_LOCUS3077</name>
</gene>
<accession>A0A9P1FI27</accession>
<reference evidence="2 3" key="2">
    <citation type="submission" date="2024-05" db="EMBL/GenBank/DDBJ databases">
        <authorList>
            <person name="Chen Y."/>
            <person name="Shah S."/>
            <person name="Dougan E. K."/>
            <person name="Thang M."/>
            <person name="Chan C."/>
        </authorList>
    </citation>
    <scope>NUCLEOTIDE SEQUENCE [LARGE SCALE GENOMIC DNA]</scope>
</reference>
<dbReference type="Proteomes" id="UP001152797">
    <property type="component" value="Unassembled WGS sequence"/>
</dbReference>
<evidence type="ECO:0000313" key="1">
    <source>
        <dbReference type="EMBL" id="CAI3974692.1"/>
    </source>
</evidence>
<dbReference type="EMBL" id="CAMXCT020000151">
    <property type="protein sequence ID" value="CAL1128067.1"/>
    <property type="molecule type" value="Genomic_DNA"/>
</dbReference>
<name>A0A9P1FI27_9DINO</name>
<organism evidence="1">
    <name type="scientific">Cladocopium goreaui</name>
    <dbReference type="NCBI Taxonomy" id="2562237"/>
    <lineage>
        <taxon>Eukaryota</taxon>
        <taxon>Sar</taxon>
        <taxon>Alveolata</taxon>
        <taxon>Dinophyceae</taxon>
        <taxon>Suessiales</taxon>
        <taxon>Symbiodiniaceae</taxon>
        <taxon>Cladocopium</taxon>
    </lineage>
</organism>